<accession>A0ABQ4FLJ1</accession>
<evidence type="ECO:0000313" key="1">
    <source>
        <dbReference type="EMBL" id="GIH35681.1"/>
    </source>
</evidence>
<proteinExistence type="predicted"/>
<organism evidence="1 2">
    <name type="scientific">Microbispora amethystogenes</name>
    <dbReference type="NCBI Taxonomy" id="1427754"/>
    <lineage>
        <taxon>Bacteria</taxon>
        <taxon>Bacillati</taxon>
        <taxon>Actinomycetota</taxon>
        <taxon>Actinomycetes</taxon>
        <taxon>Streptosporangiales</taxon>
        <taxon>Streptosporangiaceae</taxon>
        <taxon>Microbispora</taxon>
    </lineage>
</organism>
<comment type="caution">
    <text evidence="1">The sequence shown here is derived from an EMBL/GenBank/DDBJ whole genome shotgun (WGS) entry which is preliminary data.</text>
</comment>
<sequence length="469" mass="51533">MEPLRLGFLIYLRHMPGHDLECARRIRTGNADKPPKAIAQDIRACCGHSALKAHRLARGWTIEKAVESFHEMCAREGLGARGLTVRSWIEWESEHLPSADYQDLLCRLFLTSPVQLGFVRSYAPSDESARPPLSRRALITEVARESLTHASEAQLSDISAITLEHLEDEIRRLASEYVYGDPLPLFHRMLHLRGEVFRLLDTRVRPGQAAQLMLLAGQVCGLLANASLDLGDQAAATSQAKAAWTYAAVIDHQALRAWVRGLQAMIAYWSGSADVAVRLAQDGQRYAPSRSAFARLASIEALACAAMGAEVEAVRAIGGAWDHKGDYDEIHDGVGGEFRFDLAKHSYLAAGAHVHLRHADAAITYADQAVSLYRTGPPHLRAYGNEAIAYSDLTLGHLLKGDLEAATAVVTNVLGLPEHQHIDGLAQRLQGVRRWVSAEPRFRGCSYARALAERIEDFHALGSRGELAR</sequence>
<dbReference type="RefSeq" id="WP_204288389.1">
    <property type="nucleotide sequence ID" value="NZ_BAABEJ010000007.1"/>
</dbReference>
<evidence type="ECO:0000313" key="2">
    <source>
        <dbReference type="Proteomes" id="UP000651728"/>
    </source>
</evidence>
<gene>
    <name evidence="1" type="ORF">Mam01_58450</name>
</gene>
<dbReference type="EMBL" id="BOOB01000047">
    <property type="protein sequence ID" value="GIH35681.1"/>
    <property type="molecule type" value="Genomic_DNA"/>
</dbReference>
<keyword evidence="2" id="KW-1185">Reference proteome</keyword>
<protein>
    <recommendedName>
        <fullName evidence="3">XRE family transcriptional regulator</fullName>
    </recommendedName>
</protein>
<dbReference type="Proteomes" id="UP000651728">
    <property type="component" value="Unassembled WGS sequence"/>
</dbReference>
<reference evidence="1 2" key="1">
    <citation type="submission" date="2021-01" db="EMBL/GenBank/DDBJ databases">
        <title>Whole genome shotgun sequence of Microbispora amethystogenes NBRC 101907.</title>
        <authorList>
            <person name="Komaki H."/>
            <person name="Tamura T."/>
        </authorList>
    </citation>
    <scope>NUCLEOTIDE SEQUENCE [LARGE SCALE GENOMIC DNA]</scope>
    <source>
        <strain evidence="1 2">NBRC 101907</strain>
    </source>
</reference>
<name>A0ABQ4FLJ1_9ACTN</name>
<evidence type="ECO:0008006" key="3">
    <source>
        <dbReference type="Google" id="ProtNLM"/>
    </source>
</evidence>